<dbReference type="Proteomes" id="UP000479190">
    <property type="component" value="Unassembled WGS sequence"/>
</dbReference>
<dbReference type="InterPro" id="IPR012337">
    <property type="entry name" value="RNaseH-like_sf"/>
</dbReference>
<organism evidence="2 3">
    <name type="scientific">Trichogramma brassicae</name>
    <dbReference type="NCBI Taxonomy" id="86971"/>
    <lineage>
        <taxon>Eukaryota</taxon>
        <taxon>Metazoa</taxon>
        <taxon>Ecdysozoa</taxon>
        <taxon>Arthropoda</taxon>
        <taxon>Hexapoda</taxon>
        <taxon>Insecta</taxon>
        <taxon>Pterygota</taxon>
        <taxon>Neoptera</taxon>
        <taxon>Endopterygota</taxon>
        <taxon>Hymenoptera</taxon>
        <taxon>Apocrita</taxon>
        <taxon>Proctotrupomorpha</taxon>
        <taxon>Chalcidoidea</taxon>
        <taxon>Trichogrammatidae</taxon>
        <taxon>Trichogramma</taxon>
    </lineage>
</organism>
<proteinExistence type="predicted"/>
<dbReference type="GO" id="GO:0015074">
    <property type="term" value="P:DNA integration"/>
    <property type="evidence" value="ECO:0007669"/>
    <property type="project" value="InterPro"/>
</dbReference>
<dbReference type="PROSITE" id="PS50994">
    <property type="entry name" value="INTEGRASE"/>
    <property type="match status" value="1"/>
</dbReference>
<accession>A0A6H5IYI7</accession>
<dbReference type="InterPro" id="IPR001584">
    <property type="entry name" value="Integrase_cat-core"/>
</dbReference>
<dbReference type="InterPro" id="IPR036397">
    <property type="entry name" value="RNaseH_sf"/>
</dbReference>
<dbReference type="PANTHER" id="PTHR37984:SF11">
    <property type="entry name" value="INTEGRASE CATALYTIC DOMAIN-CONTAINING PROTEIN"/>
    <property type="match status" value="1"/>
</dbReference>
<keyword evidence="3" id="KW-1185">Reference proteome</keyword>
<name>A0A6H5IYI7_9HYME</name>
<dbReference type="Pfam" id="PF00665">
    <property type="entry name" value="rve"/>
    <property type="match status" value="1"/>
</dbReference>
<sequence length="247" mass="28785">MDRQTEKYVKNCRDCLMVSQPNKSTPMSRHEFPTGPWQCLAIDLMGPLPNKEMIFVIIDYYSRFQEIKFLSSTTSTSIIKNLSEIFSRFGYPKKLRADNGPQFASSEFKNFCSLNNIELIQTPSYWPQSNGEITTRGAPRVTHGANTRHYRHTTTSPPRCLYAHSQQIHTLNNCIFLSTSEFFYKYPRFYSRKGCSRRFFISLFCAATSLSPERFTLLPQDRLFASDQFVTSVEIYTMDNQHFQNFD</sequence>
<dbReference type="Gene3D" id="3.30.420.10">
    <property type="entry name" value="Ribonuclease H-like superfamily/Ribonuclease H"/>
    <property type="match status" value="1"/>
</dbReference>
<evidence type="ECO:0000313" key="3">
    <source>
        <dbReference type="Proteomes" id="UP000479190"/>
    </source>
</evidence>
<dbReference type="OrthoDB" id="7554865at2759"/>
<gene>
    <name evidence="2" type="ORF">TBRA_LOCUS14436</name>
</gene>
<dbReference type="SUPFAM" id="SSF53098">
    <property type="entry name" value="Ribonuclease H-like"/>
    <property type="match status" value="1"/>
</dbReference>
<dbReference type="InterPro" id="IPR050951">
    <property type="entry name" value="Retrovirus_Pol_polyprotein"/>
</dbReference>
<dbReference type="EMBL" id="CADCXV010001227">
    <property type="protein sequence ID" value="CAB0042842.1"/>
    <property type="molecule type" value="Genomic_DNA"/>
</dbReference>
<dbReference type="AlphaFoldDB" id="A0A6H5IYI7"/>
<evidence type="ECO:0000313" key="2">
    <source>
        <dbReference type="EMBL" id="CAB0042842.1"/>
    </source>
</evidence>
<dbReference type="GO" id="GO:0003676">
    <property type="term" value="F:nucleic acid binding"/>
    <property type="evidence" value="ECO:0007669"/>
    <property type="project" value="InterPro"/>
</dbReference>
<reference evidence="2 3" key="1">
    <citation type="submission" date="2020-02" db="EMBL/GenBank/DDBJ databases">
        <authorList>
            <person name="Ferguson B K."/>
        </authorList>
    </citation>
    <scope>NUCLEOTIDE SEQUENCE [LARGE SCALE GENOMIC DNA]</scope>
</reference>
<protein>
    <recommendedName>
        <fullName evidence="1">Integrase catalytic domain-containing protein</fullName>
    </recommendedName>
</protein>
<evidence type="ECO:0000259" key="1">
    <source>
        <dbReference type="PROSITE" id="PS50994"/>
    </source>
</evidence>
<feature type="domain" description="Integrase catalytic" evidence="1">
    <location>
        <begin position="32"/>
        <end position="133"/>
    </location>
</feature>
<dbReference type="PANTHER" id="PTHR37984">
    <property type="entry name" value="PROTEIN CBG26694"/>
    <property type="match status" value="1"/>
</dbReference>